<dbReference type="InterPro" id="IPR001926">
    <property type="entry name" value="TrpB-like_PALP"/>
</dbReference>
<gene>
    <name evidence="3" type="ORF">LSTR_LSTR009064</name>
</gene>
<dbReference type="Pfam" id="PF00291">
    <property type="entry name" value="PALP"/>
    <property type="match status" value="1"/>
</dbReference>
<dbReference type="Proteomes" id="UP000291343">
    <property type="component" value="Unassembled WGS sequence"/>
</dbReference>
<keyword evidence="4" id="KW-1185">Reference proteome</keyword>
<proteinExistence type="predicted"/>
<organism evidence="3 4">
    <name type="scientific">Laodelphax striatellus</name>
    <name type="common">Small brown planthopper</name>
    <name type="synonym">Delphax striatella</name>
    <dbReference type="NCBI Taxonomy" id="195883"/>
    <lineage>
        <taxon>Eukaryota</taxon>
        <taxon>Metazoa</taxon>
        <taxon>Ecdysozoa</taxon>
        <taxon>Arthropoda</taxon>
        <taxon>Hexapoda</taxon>
        <taxon>Insecta</taxon>
        <taxon>Pterygota</taxon>
        <taxon>Neoptera</taxon>
        <taxon>Paraneoptera</taxon>
        <taxon>Hemiptera</taxon>
        <taxon>Auchenorrhyncha</taxon>
        <taxon>Fulgoroidea</taxon>
        <taxon>Delphacidae</taxon>
        <taxon>Criomorphinae</taxon>
        <taxon>Laodelphax</taxon>
    </lineage>
</organism>
<sequence length="359" mass="38991">MSVSNGTHEKASGDYVFERDFIYPNLPSKCTWKPGSANDASNPHVMKELKPRPKMMDNILSAVGNTPLVRLNNIPKAEGIVCEMYAKCEYLNPGGSVKDRIALRMIENAEASVGLAMAAAVKGYKCIIVMPLKMSNEKVNILKALGAEIVRTPTEASFDSPQGLISVAQQIQKDTPNSIILDQYRNAGNPLAHYDGTGAEILDQCGGRVDMVVAGTGTGGTISGIGRYFKDHSPQTTIVGADPAGSILAQPDALNETDVAFYEVEGVGYDFLPTVIDRSVIDEWIKTKDEDALPMARRLIREEGLLCGGSSGGIMWAALQAAKSLRSDQRCVVVLADNVRNYMTKFVSEDWMKQRNLQV</sequence>
<dbReference type="InterPro" id="IPR036052">
    <property type="entry name" value="TrpB-like_PALP_sf"/>
</dbReference>
<reference evidence="3 4" key="1">
    <citation type="journal article" date="2017" name="Gigascience">
        <title>Genome sequence of the small brown planthopper, Laodelphax striatellus.</title>
        <authorList>
            <person name="Zhu J."/>
            <person name="Jiang F."/>
            <person name="Wang X."/>
            <person name="Yang P."/>
            <person name="Bao Y."/>
            <person name="Zhao W."/>
            <person name="Wang W."/>
            <person name="Lu H."/>
            <person name="Wang Q."/>
            <person name="Cui N."/>
            <person name="Li J."/>
            <person name="Chen X."/>
            <person name="Luo L."/>
            <person name="Yu J."/>
            <person name="Kang L."/>
            <person name="Cui F."/>
        </authorList>
    </citation>
    <scope>NUCLEOTIDE SEQUENCE [LARGE SCALE GENOMIC DNA]</scope>
    <source>
        <strain evidence="3">Lst14</strain>
    </source>
</reference>
<dbReference type="SMR" id="A0A482XQ43"/>
<evidence type="ECO:0000256" key="1">
    <source>
        <dbReference type="ARBA" id="ARBA00001933"/>
    </source>
</evidence>
<comment type="cofactor">
    <cofactor evidence="1">
        <name>pyridoxal 5'-phosphate</name>
        <dbReference type="ChEBI" id="CHEBI:597326"/>
    </cofactor>
</comment>
<dbReference type="FunCoup" id="A0A482XQ43">
    <property type="interactions" value="254"/>
</dbReference>
<dbReference type="FunFam" id="3.40.50.1100:FF:000010">
    <property type="entry name" value="Cystathionine beta-synthase"/>
    <property type="match status" value="1"/>
</dbReference>
<dbReference type="EMBL" id="QKKF02004048">
    <property type="protein sequence ID" value="RZF47528.1"/>
    <property type="molecule type" value="Genomic_DNA"/>
</dbReference>
<feature type="domain" description="Tryptophan synthase beta chain-like PALP" evidence="2">
    <location>
        <begin position="60"/>
        <end position="337"/>
    </location>
</feature>
<dbReference type="PROSITE" id="PS00901">
    <property type="entry name" value="CYS_SYNTHASE"/>
    <property type="match status" value="1"/>
</dbReference>
<protein>
    <recommendedName>
        <fullName evidence="2">Tryptophan synthase beta chain-like PALP domain-containing protein</fullName>
    </recommendedName>
</protein>
<dbReference type="CDD" id="cd01561">
    <property type="entry name" value="CBS_like"/>
    <property type="match status" value="1"/>
</dbReference>
<evidence type="ECO:0000313" key="4">
    <source>
        <dbReference type="Proteomes" id="UP000291343"/>
    </source>
</evidence>
<accession>A0A482XQ43</accession>
<dbReference type="PANTHER" id="PTHR10314">
    <property type="entry name" value="CYSTATHIONINE BETA-SYNTHASE"/>
    <property type="match status" value="1"/>
</dbReference>
<dbReference type="Gene3D" id="3.40.50.1100">
    <property type="match status" value="2"/>
</dbReference>
<dbReference type="AlphaFoldDB" id="A0A482XQ43"/>
<dbReference type="GO" id="GO:0006535">
    <property type="term" value="P:cysteine biosynthetic process from serine"/>
    <property type="evidence" value="ECO:0007669"/>
    <property type="project" value="InterPro"/>
</dbReference>
<comment type="caution">
    <text evidence="3">The sequence shown here is derived from an EMBL/GenBank/DDBJ whole genome shotgun (WGS) entry which is preliminary data.</text>
</comment>
<dbReference type="STRING" id="195883.A0A482XQ43"/>
<name>A0A482XQ43_LAOST</name>
<dbReference type="InParanoid" id="A0A482XQ43"/>
<dbReference type="SUPFAM" id="SSF53686">
    <property type="entry name" value="Tryptophan synthase beta subunit-like PLP-dependent enzymes"/>
    <property type="match status" value="1"/>
</dbReference>
<dbReference type="InterPro" id="IPR050214">
    <property type="entry name" value="Cys_Synth/Cystath_Beta-Synth"/>
</dbReference>
<dbReference type="OrthoDB" id="728at2759"/>
<evidence type="ECO:0000313" key="3">
    <source>
        <dbReference type="EMBL" id="RZF47528.1"/>
    </source>
</evidence>
<dbReference type="InterPro" id="IPR001216">
    <property type="entry name" value="P-phosphate_BS"/>
</dbReference>
<evidence type="ECO:0000259" key="2">
    <source>
        <dbReference type="Pfam" id="PF00291"/>
    </source>
</evidence>